<dbReference type="AlphaFoldDB" id="A0A392T6Z7"/>
<feature type="compositionally biased region" description="Low complexity" evidence="1">
    <location>
        <begin position="33"/>
        <end position="43"/>
    </location>
</feature>
<name>A0A392T6Z7_9FABA</name>
<proteinExistence type="predicted"/>
<evidence type="ECO:0000256" key="1">
    <source>
        <dbReference type="SAM" id="MobiDB-lite"/>
    </source>
</evidence>
<organism evidence="2 3">
    <name type="scientific">Trifolium medium</name>
    <dbReference type="NCBI Taxonomy" id="97028"/>
    <lineage>
        <taxon>Eukaryota</taxon>
        <taxon>Viridiplantae</taxon>
        <taxon>Streptophyta</taxon>
        <taxon>Embryophyta</taxon>
        <taxon>Tracheophyta</taxon>
        <taxon>Spermatophyta</taxon>
        <taxon>Magnoliopsida</taxon>
        <taxon>eudicotyledons</taxon>
        <taxon>Gunneridae</taxon>
        <taxon>Pentapetalae</taxon>
        <taxon>rosids</taxon>
        <taxon>fabids</taxon>
        <taxon>Fabales</taxon>
        <taxon>Fabaceae</taxon>
        <taxon>Papilionoideae</taxon>
        <taxon>50 kb inversion clade</taxon>
        <taxon>NPAAA clade</taxon>
        <taxon>Hologalegina</taxon>
        <taxon>IRL clade</taxon>
        <taxon>Trifolieae</taxon>
        <taxon>Trifolium</taxon>
    </lineage>
</organism>
<dbReference type="EMBL" id="LXQA010503803">
    <property type="protein sequence ID" value="MCI55920.1"/>
    <property type="molecule type" value="Genomic_DNA"/>
</dbReference>
<comment type="caution">
    <text evidence="2">The sequence shown here is derived from an EMBL/GenBank/DDBJ whole genome shotgun (WGS) entry which is preliminary data.</text>
</comment>
<sequence>MAPETQTAGETATAEITKTEDEDGIHQIRVQATTEVVETTPPKTTEEGNPTVIQDGPPSL</sequence>
<feature type="region of interest" description="Disordered" evidence="1">
    <location>
        <begin position="1"/>
        <end position="60"/>
    </location>
</feature>
<reference evidence="2 3" key="1">
    <citation type="journal article" date="2018" name="Front. Plant Sci.">
        <title>Red Clover (Trifolium pratense) and Zigzag Clover (T. medium) - A Picture of Genomic Similarities and Differences.</title>
        <authorList>
            <person name="Dluhosova J."/>
            <person name="Istvanek J."/>
            <person name="Nedelnik J."/>
            <person name="Repkova J."/>
        </authorList>
    </citation>
    <scope>NUCLEOTIDE SEQUENCE [LARGE SCALE GENOMIC DNA]</scope>
    <source>
        <strain evidence="3">cv. 10/8</strain>
        <tissue evidence="2">Leaf</tissue>
    </source>
</reference>
<keyword evidence="3" id="KW-1185">Reference proteome</keyword>
<feature type="compositionally biased region" description="Low complexity" evidence="1">
    <location>
        <begin position="1"/>
        <end position="16"/>
    </location>
</feature>
<accession>A0A392T6Z7</accession>
<evidence type="ECO:0000313" key="3">
    <source>
        <dbReference type="Proteomes" id="UP000265520"/>
    </source>
</evidence>
<dbReference type="Proteomes" id="UP000265520">
    <property type="component" value="Unassembled WGS sequence"/>
</dbReference>
<evidence type="ECO:0000313" key="2">
    <source>
        <dbReference type="EMBL" id="MCI55920.1"/>
    </source>
</evidence>
<protein>
    <submittedName>
        <fullName evidence="2">Uncharacterized protein</fullName>
    </submittedName>
</protein>